<keyword evidence="2" id="KW-1133">Transmembrane helix</keyword>
<dbReference type="EMBL" id="CAJNOE010000898">
    <property type="protein sequence ID" value="CAF1354893.1"/>
    <property type="molecule type" value="Genomic_DNA"/>
</dbReference>
<evidence type="ECO:0000256" key="2">
    <source>
        <dbReference type="SAM" id="Phobius"/>
    </source>
</evidence>
<dbReference type="InterPro" id="IPR028994">
    <property type="entry name" value="Integrin_alpha_N"/>
</dbReference>
<feature type="transmembrane region" description="Helical" evidence="2">
    <location>
        <begin position="1103"/>
        <end position="1133"/>
    </location>
</feature>
<dbReference type="EMBL" id="CAJOBB010003583">
    <property type="protein sequence ID" value="CAF4048474.1"/>
    <property type="molecule type" value="Genomic_DNA"/>
</dbReference>
<dbReference type="InterPro" id="IPR013517">
    <property type="entry name" value="FG-GAP"/>
</dbReference>
<feature type="transmembrane region" description="Helical" evidence="2">
    <location>
        <begin position="763"/>
        <end position="782"/>
    </location>
</feature>
<keyword evidence="2" id="KW-0812">Transmembrane</keyword>
<name>A0A815HNB2_9BILA</name>
<feature type="transmembrane region" description="Helical" evidence="2">
    <location>
        <begin position="672"/>
        <end position="693"/>
    </location>
</feature>
<comment type="caution">
    <text evidence="3">The sequence shown here is derived from an EMBL/GenBank/DDBJ whole genome shotgun (WGS) entry which is preliminary data.</text>
</comment>
<dbReference type="Gene3D" id="2.130.10.130">
    <property type="entry name" value="Integrin alpha, N-terminal"/>
    <property type="match status" value="1"/>
</dbReference>
<feature type="transmembrane region" description="Helical" evidence="2">
    <location>
        <begin position="1187"/>
        <end position="1209"/>
    </location>
</feature>
<evidence type="ECO:0000256" key="1">
    <source>
        <dbReference type="ARBA" id="ARBA00022729"/>
    </source>
</evidence>
<proteinExistence type="predicted"/>
<dbReference type="SUPFAM" id="SSF69318">
    <property type="entry name" value="Integrin alpha N-terminal domain"/>
    <property type="match status" value="2"/>
</dbReference>
<dbReference type="Pfam" id="PF13517">
    <property type="entry name" value="FG-GAP_3"/>
    <property type="match status" value="1"/>
</dbReference>
<dbReference type="Proteomes" id="UP000663868">
    <property type="component" value="Unassembled WGS sequence"/>
</dbReference>
<dbReference type="PANTHER" id="PTHR46580:SF4">
    <property type="entry name" value="ATP_GTP-BINDING PROTEIN"/>
    <property type="match status" value="1"/>
</dbReference>
<keyword evidence="2" id="KW-0472">Membrane</keyword>
<reference evidence="3" key="1">
    <citation type="submission" date="2021-02" db="EMBL/GenBank/DDBJ databases">
        <authorList>
            <person name="Nowell W R."/>
        </authorList>
    </citation>
    <scope>NUCLEOTIDE SEQUENCE</scope>
</reference>
<protein>
    <submittedName>
        <fullName evidence="3">Uncharacterized protein</fullName>
    </submittedName>
</protein>
<accession>A0A815HNB2</accession>
<evidence type="ECO:0000313" key="5">
    <source>
        <dbReference type="Proteomes" id="UP000663860"/>
    </source>
</evidence>
<keyword evidence="1" id="KW-0732">Signal</keyword>
<gene>
    <name evidence="3" type="ORF">IZO911_LOCUS36980</name>
    <name evidence="4" type="ORF">KXQ929_LOCUS31374</name>
</gene>
<evidence type="ECO:0000313" key="3">
    <source>
        <dbReference type="EMBL" id="CAF1354893.1"/>
    </source>
</evidence>
<feature type="transmembrane region" description="Helical" evidence="2">
    <location>
        <begin position="331"/>
        <end position="349"/>
    </location>
</feature>
<organism evidence="3 5">
    <name type="scientific">Adineta steineri</name>
    <dbReference type="NCBI Taxonomy" id="433720"/>
    <lineage>
        <taxon>Eukaryota</taxon>
        <taxon>Metazoa</taxon>
        <taxon>Spiralia</taxon>
        <taxon>Gnathifera</taxon>
        <taxon>Rotifera</taxon>
        <taxon>Eurotatoria</taxon>
        <taxon>Bdelloidea</taxon>
        <taxon>Adinetida</taxon>
        <taxon>Adinetidae</taxon>
        <taxon>Adineta</taxon>
    </lineage>
</organism>
<evidence type="ECO:0000313" key="4">
    <source>
        <dbReference type="EMBL" id="CAF4048474.1"/>
    </source>
</evidence>
<dbReference type="PANTHER" id="PTHR46580">
    <property type="entry name" value="SENSOR KINASE-RELATED"/>
    <property type="match status" value="1"/>
</dbReference>
<sequence>MRRIAVFQFRTLHDFCELSKKLINDNLETFLQTEFIQTHLISKEQLLIQMRSFITDFVDMTPKTYFRILSFIQNITAQNLFLTGASITSVLPLFHHESGLESKRLPYPGINYTYADNSSCTCSSSTANTCMGLSTLNNDIVIGFKIGCYMVSALLNSTLEVFHNQTFINILTNSSNDFHKLNSSSSHDTVETIMKQMFITHWLNQTFFERYFNECAPSLCQYTIIKSYNYLVIITILISLFGGISSALRIVTPLIITKVWPFLRKLISKRRNHRIQFSQTETNQIKYSMNDRRKQFFQFLKEKLIKLNLFQSAPPSINETILLQQRYTTRLYLIMFCLLLIILFLFNSIKPQIIQVIKKLPTPDDFLRFEKDYSRTLRCPCSQITTEYEYLIEIKPTYYEICTSKFVSSDWINVEYNEGEIFFDDIRYQSKFYFQLLSTLCHMSKQTIEERLESFYRTQFLSHELVHSQSFQFQFQSIFNQFKKITLESFQHLLQSIKVNFQINQFNTQLNSKFVYDETHERINGIEIIPQTRWWSTRSECPSSNYTSYGKCLCESTYLNADCSMNTVLRLNETNEIIIRGMSIGWFPYESILISTFECFYNETCFSKISSQINSTNHFSILNSSIDENSTIEYLANQLFIQSWSNKSLFAEYFNQCHPLTCEYQYETRFNFIFIFTIFLGLVGGLNIFFRLLSPLIIKSIYKLYHYIHQCKRNTQEQLTFVSHFRIFFKFITKTLIEINLFSPIPPSNLSKIIQRNRRTTRIYLIFLLTTFLILIFYITLIKETVTIDVNKPTVLQYRKLFNQYSHTLQCPCTHIAIKHKIFITQFEPHYHEICSSIYTSLNFTEKLYVRSSSMAIDRELRMSAAKNFEIISLLCELSKNMLNISLLSFDEIDFVTSNVIPYDVFDIRIKTILDEFKRKISREFIEIFQLIQILNHGNQLATIEKSNWKFILKYNLSHEIVRNTHVIPLLALPIQYNSSNCSCGIQSNCLSSQIFDHERIFPQLSKRNLGFQTGCENLNAIFQSNLNCFYDSACVDLLDIFFRTENSPQFTYSSSSISNTTIEQLFSQLFVIDWIENKSFERYFDKCQPEICQYSDYIQYNFLYIITFLIALFGGLTNGMHFLINCVSIIIYKIIDYRKKKIEIVPNSVQSDMIEVIPECSITIDQLNENSIEDQQNSKEILRDKILFISLTLLCVIAIIASITSLILTQNTKQQEQSIVTTPHTILNITTTTIRKSITQLTTSKICYKTFKYQDEIYLTERNPVALVMGDFNQDSYVDLAIANADSNSISILLGNGNATFQKQRTYSTGNRSNPQKLAVGDLNDDGLLDLVVVLNGTDEIVIFFGNTTNDLFDLPAYNLTNRYPHKNVSAIEIYDWNLDGFNDLLIGHYLNTESFLKQFNLLLNFGDGRHFLEFGTVVTDHLHNRSDIIGVLMTNFSRTSITDNMVIQFSNGTISILFKPKFDSIWEAKYIFEEDHDIMGFATEMIKGKFNDDPMDDLAVISTYSNKLQILYYMDEYQTHFTSHYFFKASYSTRWYPTSLTRLNFDDDKMNDIAILHCDRAITVFFSNEYGIIDRNYLSFEINVDSNNKTCPKLLKSVDLNQDDEDDLIFIDTEFNAVRVVLNSVCDD</sequence>
<dbReference type="Proteomes" id="UP000663860">
    <property type="component" value="Unassembled WGS sequence"/>
</dbReference>
<feature type="transmembrane region" description="Helical" evidence="2">
    <location>
        <begin position="230"/>
        <end position="256"/>
    </location>
</feature>